<feature type="compositionally biased region" description="Basic and acidic residues" evidence="2">
    <location>
        <begin position="71"/>
        <end position="80"/>
    </location>
</feature>
<gene>
    <name evidence="3" type="ORF">BWR22_05045</name>
</gene>
<feature type="compositionally biased region" description="Polar residues" evidence="2">
    <location>
        <begin position="33"/>
        <end position="44"/>
    </location>
</feature>
<feature type="compositionally biased region" description="Polar residues" evidence="2">
    <location>
        <begin position="1"/>
        <end position="11"/>
    </location>
</feature>
<organism evidence="3 4">
    <name type="scientific">Lacinutrix venerupis</name>
    <dbReference type="NCBI Taxonomy" id="1486034"/>
    <lineage>
        <taxon>Bacteria</taxon>
        <taxon>Pseudomonadati</taxon>
        <taxon>Bacteroidota</taxon>
        <taxon>Flavobacteriia</taxon>
        <taxon>Flavobacteriales</taxon>
        <taxon>Flavobacteriaceae</taxon>
        <taxon>Lacinutrix</taxon>
    </lineage>
</organism>
<keyword evidence="1" id="KW-0175">Coiled coil</keyword>
<dbReference type="AlphaFoldDB" id="A0AAC9LJT0"/>
<dbReference type="EMBL" id="CP019352">
    <property type="protein sequence ID" value="APX99703.1"/>
    <property type="molecule type" value="Genomic_DNA"/>
</dbReference>
<protein>
    <submittedName>
        <fullName evidence="3">Chromosome segregation protein</fullName>
    </submittedName>
</protein>
<name>A0AAC9LJT0_9FLAO</name>
<dbReference type="RefSeq" id="WP_076732332.1">
    <property type="nucleotide sequence ID" value="NZ_CP019352.1"/>
</dbReference>
<feature type="region of interest" description="Disordered" evidence="2">
    <location>
        <begin position="1"/>
        <end position="80"/>
    </location>
</feature>
<evidence type="ECO:0000256" key="1">
    <source>
        <dbReference type="SAM" id="Coils"/>
    </source>
</evidence>
<evidence type="ECO:0000256" key="2">
    <source>
        <dbReference type="SAM" id="MobiDB-lite"/>
    </source>
</evidence>
<feature type="compositionally biased region" description="Acidic residues" evidence="2">
    <location>
        <begin position="49"/>
        <end position="70"/>
    </location>
</feature>
<reference evidence="3 4" key="1">
    <citation type="submission" date="2017-01" db="EMBL/GenBank/DDBJ databases">
        <title>Complete genome of Lacinutrix venerupis DOK2-8 isolated from seawater in Dokdo.</title>
        <authorList>
            <person name="Chi W.-J."/>
            <person name="Kim J.H."/>
        </authorList>
    </citation>
    <scope>NUCLEOTIDE SEQUENCE [LARGE SCALE GENOMIC DNA]</scope>
    <source>
        <strain evidence="3 4">DOK2-8</strain>
    </source>
</reference>
<feature type="coiled-coil region" evidence="1">
    <location>
        <begin position="556"/>
        <end position="606"/>
    </location>
</feature>
<evidence type="ECO:0000313" key="4">
    <source>
        <dbReference type="Proteomes" id="UP000187506"/>
    </source>
</evidence>
<dbReference type="KEGG" id="lvn:BWR22_05045"/>
<sequence>MSEQDNLQNADGNKENKVPENTSPKQVEEVNAESISETTKQLQEPENEHSEDDVINEIDNSNAEDAEDEGTSDRHNIEEKNYSEMSLDTLVIELENLIKNEKIQAIKKHVEEIKNEFNDKFNALLDEKKQEFLDQGGNEIDFHYSTPIKQSFNEAYKDYRQKIKAHYNNIEKGLKDNLSIRLKIIEDIKTLTDLDETMNTKYKQFKELQEQWKNAGSIPRDKYNNAWNSYHFNVERFYDLLHLDRDLRDKDFEHNLEKKLKIIERAEELAKEDNNNRAFRELQALHKMWKEELGPVAREHREPIWERFKEATKVINDKRQEYYKHLDSLYEKNLEFKTGIIGLIQEKTNEPGNTHKAWQKKIKEVEMLREEFFKAGKVPIKVNEATWTKFKAAVREFNHKKNSYYKSLKKEQYDNLDKKLELIKIAEDNKDSDDFTATTQLMKKIQSDWKRIGHVPRKDSDKIWKQFRAACNYYFDRVHAKRNEASAEEEKAYTEKEALLNTVTATKLSGEQKADLATIKDYIAKWKTIGRVPGNKRKIESDFNKALDTLFGTLDMNKNEVEMMKFENKLQDLSSAQDQRALEKEYNFIRQKIGDIKGEINQLENNLLFFKHADEKNPLVKSVYDNIKKHNEDLKIWKAKLKKIKIMENTKAKAEAELEQNKSSEVNE</sequence>
<accession>A0AAC9LJT0</accession>
<proteinExistence type="predicted"/>
<evidence type="ECO:0000313" key="3">
    <source>
        <dbReference type="EMBL" id="APX99703.1"/>
    </source>
</evidence>
<dbReference type="InterPro" id="IPR007139">
    <property type="entry name" value="DUF349"/>
</dbReference>
<keyword evidence="4" id="KW-1185">Reference proteome</keyword>
<dbReference type="Pfam" id="PF03993">
    <property type="entry name" value="DUF349"/>
    <property type="match status" value="5"/>
</dbReference>
<dbReference type="Proteomes" id="UP000187506">
    <property type="component" value="Chromosome"/>
</dbReference>